<evidence type="ECO:0000313" key="1">
    <source>
        <dbReference type="EMBL" id="MFC7614070.1"/>
    </source>
</evidence>
<evidence type="ECO:0000313" key="2">
    <source>
        <dbReference type="Proteomes" id="UP001596512"/>
    </source>
</evidence>
<dbReference type="EMBL" id="JBHTEY010000004">
    <property type="protein sequence ID" value="MFC7614070.1"/>
    <property type="molecule type" value="Genomic_DNA"/>
</dbReference>
<accession>A0ABW2TK16</accession>
<name>A0ABW2TK16_9PSEU</name>
<reference evidence="2" key="1">
    <citation type="journal article" date="2019" name="Int. J. Syst. Evol. Microbiol.">
        <title>The Global Catalogue of Microorganisms (GCM) 10K type strain sequencing project: providing services to taxonomists for standard genome sequencing and annotation.</title>
        <authorList>
            <consortium name="The Broad Institute Genomics Platform"/>
            <consortium name="The Broad Institute Genome Sequencing Center for Infectious Disease"/>
            <person name="Wu L."/>
            <person name="Ma J."/>
        </authorList>
    </citation>
    <scope>NUCLEOTIDE SEQUENCE [LARGE SCALE GENOMIC DNA]</scope>
    <source>
        <strain evidence="2">JCM 17695</strain>
    </source>
</reference>
<sequence length="60" mass="6540">MLAVTGWAASARVLRAQTMSLRSRDYVAAAKVAGSGRGGSSPWRSCRTCCRCWRRSSCSR</sequence>
<proteinExistence type="predicted"/>
<dbReference type="Proteomes" id="UP001596512">
    <property type="component" value="Unassembled WGS sequence"/>
</dbReference>
<organism evidence="1 2">
    <name type="scientific">Actinokineospora soli</name>
    <dbReference type="NCBI Taxonomy" id="1048753"/>
    <lineage>
        <taxon>Bacteria</taxon>
        <taxon>Bacillati</taxon>
        <taxon>Actinomycetota</taxon>
        <taxon>Actinomycetes</taxon>
        <taxon>Pseudonocardiales</taxon>
        <taxon>Pseudonocardiaceae</taxon>
        <taxon>Actinokineospora</taxon>
    </lineage>
</organism>
<keyword evidence="2" id="KW-1185">Reference proteome</keyword>
<comment type="caution">
    <text evidence="1">The sequence shown here is derived from an EMBL/GenBank/DDBJ whole genome shotgun (WGS) entry which is preliminary data.</text>
</comment>
<gene>
    <name evidence="1" type="ORF">ACFQV2_11445</name>
</gene>
<protein>
    <submittedName>
        <fullName evidence="1">Uncharacterized protein</fullName>
    </submittedName>
</protein>